<dbReference type="SUPFAM" id="SSF56281">
    <property type="entry name" value="Metallo-hydrolase/oxidoreductase"/>
    <property type="match status" value="1"/>
</dbReference>
<proteinExistence type="predicted"/>
<gene>
    <name evidence="1" type="ORF">SAMN06295955_12014</name>
</gene>
<dbReference type="AlphaFoldDB" id="A0A239L6S0"/>
<name>A0A239L6S0_9SPHN</name>
<dbReference type="Gene3D" id="3.60.15.10">
    <property type="entry name" value="Ribonuclease Z/Hydroxyacylglutathione hydrolase-like"/>
    <property type="match status" value="1"/>
</dbReference>
<dbReference type="Proteomes" id="UP000198339">
    <property type="component" value="Unassembled WGS sequence"/>
</dbReference>
<dbReference type="InterPro" id="IPR036866">
    <property type="entry name" value="RibonucZ/Hydroxyglut_hydro"/>
</dbReference>
<evidence type="ECO:0000313" key="2">
    <source>
        <dbReference type="Proteomes" id="UP000198339"/>
    </source>
</evidence>
<keyword evidence="2" id="KW-1185">Reference proteome</keyword>
<evidence type="ECO:0000313" key="1">
    <source>
        <dbReference type="EMBL" id="SNT26297.1"/>
    </source>
</evidence>
<sequence>MPIRKRFETREPTDYYGVVEEVVDADPNNARTRSFLLIDAVRADLFDRDGAQVIENRGALALIRAMSTPRRWEEQFGLGEITKGEWLSFRLDDSGEIPRAWELRADNNYAAGPSRSIAAMRRLNSSGAIMQAGDDKLVMSLMRTTSLPTQKQPRVSADRAMGRLGIDGNIEIIILDVGQASAALIKRNGKAIGFFDVGAPIWFNKGSLPKSISHPSVPGGFVILSHWDFDHFDLGRRHQPYRKLDWYAPDQPVGPNTARFQADLGNRLTFIDGPASGGGFSLERGTSTDSSDRNGSGYQLRYEKDGRAVLLTGDTSYDFIQGHMLHGIGGLTIPHHGGRSAMAPPGAIAPWRAIASYGAPNSYRHPHPQTLADHVSQGWRVAATARTLLGSRGNRRLYP</sequence>
<keyword evidence="1" id="KW-0378">Hydrolase</keyword>
<organism evidence="1 2">
    <name type="scientific">Sphingopyxis indica</name>
    <dbReference type="NCBI Taxonomy" id="436663"/>
    <lineage>
        <taxon>Bacteria</taxon>
        <taxon>Pseudomonadati</taxon>
        <taxon>Pseudomonadota</taxon>
        <taxon>Alphaproteobacteria</taxon>
        <taxon>Sphingomonadales</taxon>
        <taxon>Sphingomonadaceae</taxon>
        <taxon>Sphingopyxis</taxon>
    </lineage>
</organism>
<reference evidence="1 2" key="1">
    <citation type="submission" date="2017-06" db="EMBL/GenBank/DDBJ databases">
        <authorList>
            <person name="Kim H.J."/>
            <person name="Triplett B.A."/>
        </authorList>
    </citation>
    <scope>NUCLEOTIDE SEQUENCE [LARGE SCALE GENOMIC DNA]</scope>
    <source>
        <strain evidence="1 2">DS15</strain>
    </source>
</reference>
<accession>A0A239L6S0</accession>
<protein>
    <submittedName>
        <fullName evidence="1">Metal-dependent hydrolase, beta-lactamase superfamily II</fullName>
    </submittedName>
</protein>
<dbReference type="GO" id="GO:0016787">
    <property type="term" value="F:hydrolase activity"/>
    <property type="evidence" value="ECO:0007669"/>
    <property type="project" value="UniProtKB-KW"/>
</dbReference>
<dbReference type="EMBL" id="FZPA01000020">
    <property type="protein sequence ID" value="SNT26297.1"/>
    <property type="molecule type" value="Genomic_DNA"/>
</dbReference>